<evidence type="ECO:0000313" key="1">
    <source>
        <dbReference type="EMBL" id="GAA4486518.1"/>
    </source>
</evidence>
<sequence>MAQKDGVTVTVYAFEIAGERIKRMWGIRNPGKRRPWITH</sequence>
<keyword evidence="2" id="KW-1185">Reference proteome</keyword>
<protein>
    <recommendedName>
        <fullName evidence="3">Transposase</fullName>
    </recommendedName>
</protein>
<evidence type="ECO:0000313" key="2">
    <source>
        <dbReference type="Proteomes" id="UP001500503"/>
    </source>
</evidence>
<gene>
    <name evidence="1" type="ORF">GCM10023191_012860</name>
</gene>
<reference evidence="2" key="1">
    <citation type="journal article" date="2019" name="Int. J. Syst. Evol. Microbiol.">
        <title>The Global Catalogue of Microorganisms (GCM) 10K type strain sequencing project: providing services to taxonomists for standard genome sequencing and annotation.</title>
        <authorList>
            <consortium name="The Broad Institute Genomics Platform"/>
            <consortium name="The Broad Institute Genome Sequencing Center for Infectious Disease"/>
            <person name="Wu L."/>
            <person name="Ma J."/>
        </authorList>
    </citation>
    <scope>NUCLEOTIDE SEQUENCE [LARGE SCALE GENOMIC DNA]</scope>
    <source>
        <strain evidence="2">JCM 17933</strain>
    </source>
</reference>
<evidence type="ECO:0008006" key="3">
    <source>
        <dbReference type="Google" id="ProtNLM"/>
    </source>
</evidence>
<dbReference type="Proteomes" id="UP001500503">
    <property type="component" value="Unassembled WGS sequence"/>
</dbReference>
<proteinExistence type="predicted"/>
<comment type="caution">
    <text evidence="1">The sequence shown here is derived from an EMBL/GenBank/DDBJ whole genome shotgun (WGS) entry which is preliminary data.</text>
</comment>
<accession>A0ABP8PH45</accession>
<name>A0ABP8PH45_9ACTN</name>
<dbReference type="EMBL" id="BAABHF010000010">
    <property type="protein sequence ID" value="GAA4486518.1"/>
    <property type="molecule type" value="Genomic_DNA"/>
</dbReference>
<organism evidence="1 2">
    <name type="scientific">Actinoallomurus oryzae</name>
    <dbReference type="NCBI Taxonomy" id="502180"/>
    <lineage>
        <taxon>Bacteria</taxon>
        <taxon>Bacillati</taxon>
        <taxon>Actinomycetota</taxon>
        <taxon>Actinomycetes</taxon>
        <taxon>Streptosporangiales</taxon>
        <taxon>Thermomonosporaceae</taxon>
        <taxon>Actinoallomurus</taxon>
    </lineage>
</organism>